<dbReference type="CDD" id="cd04056">
    <property type="entry name" value="Peptidases_S53"/>
    <property type="match status" value="1"/>
</dbReference>
<evidence type="ECO:0000256" key="1">
    <source>
        <dbReference type="ARBA" id="ARBA00001913"/>
    </source>
</evidence>
<dbReference type="Pfam" id="PF09286">
    <property type="entry name" value="Pro-kuma_activ"/>
    <property type="match status" value="1"/>
</dbReference>
<dbReference type="InterPro" id="IPR000209">
    <property type="entry name" value="Peptidase_S8/S53_dom"/>
</dbReference>
<keyword evidence="2" id="KW-0645">Protease</keyword>
<evidence type="ECO:0000256" key="7">
    <source>
        <dbReference type="ARBA" id="ARBA00023145"/>
    </source>
</evidence>
<dbReference type="InterPro" id="IPR050819">
    <property type="entry name" value="Tripeptidyl-peptidase_I"/>
</dbReference>
<sequence>MARFVALPASQCHLLPYSRLAGQIDHSTIASITVRVRSRGDLRELKELVETQGSQVPTRRKYLTRAAFASRYGARPDDLDAVERYASGHNLLIERRSAAERVLKLRGEMGDILRAFPAHVRLYHHAHGTYRGRSGEIQVPAHLSEIVTGIFGFDTRPLRRRGFRQRVSNGGPGGDNGVAASFFAQRYNFPVEYNGKKLDGAGQSIGIVELGGGYDVKDLQDYFSTVKAPVPNVVPVSAGADNSPGSSSDGEVMLDLEVAGTVAPAANLAVYFGTNTGQGFRNAVSAAVHDDQRQIDVISISWGSPEPRGGITQEVLDFNSIFLEAASLGITVCVATGDYGTADNEPANWDRQIHVDYPASDPYVIACGGTQIDQTSGQDVVWNDNEPFDPDLPDSGGWTTGGGISKCFTDIPNYQKNANLPVSIDGNTQGRGVPDLAMSATNYFVQVDQAVYASGGTSAVAPLMAALVALCNQAKNKRSGYLNPVLYANPQVFHDVVSGNNTIPPSASGTDGAQGYSAGQGWDACTGLGTPNGTAILNLL</sequence>
<evidence type="ECO:0000256" key="6">
    <source>
        <dbReference type="ARBA" id="ARBA00022837"/>
    </source>
</evidence>
<dbReference type="SUPFAM" id="SSF54897">
    <property type="entry name" value="Protease propeptides/inhibitors"/>
    <property type="match status" value="1"/>
</dbReference>
<keyword evidence="6" id="KW-0106">Calcium</keyword>
<evidence type="ECO:0000259" key="8">
    <source>
        <dbReference type="PROSITE" id="PS51695"/>
    </source>
</evidence>
<reference evidence="10" key="1">
    <citation type="journal article" date="2019" name="Int. J. Syst. Evol. Microbiol.">
        <title>The Global Catalogue of Microorganisms (GCM) 10K type strain sequencing project: providing services to taxonomists for standard genome sequencing and annotation.</title>
        <authorList>
            <consortium name="The Broad Institute Genomics Platform"/>
            <consortium name="The Broad Institute Genome Sequencing Center for Infectious Disease"/>
            <person name="Wu L."/>
            <person name="Ma J."/>
        </authorList>
    </citation>
    <scope>NUCLEOTIDE SEQUENCE [LARGE SCALE GENOMIC DNA]</scope>
    <source>
        <strain evidence="10">JCM 4087</strain>
    </source>
</reference>
<protein>
    <submittedName>
        <fullName evidence="9">S53 family serine peptidase</fullName>
    </submittedName>
</protein>
<keyword evidence="5" id="KW-0720">Serine protease</keyword>
<dbReference type="PROSITE" id="PS51695">
    <property type="entry name" value="SEDOLISIN"/>
    <property type="match status" value="1"/>
</dbReference>
<dbReference type="Gene3D" id="3.40.50.200">
    <property type="entry name" value="Peptidase S8/S53 domain"/>
    <property type="match status" value="1"/>
</dbReference>
<evidence type="ECO:0000256" key="2">
    <source>
        <dbReference type="ARBA" id="ARBA00022670"/>
    </source>
</evidence>
<dbReference type="RefSeq" id="WP_263332156.1">
    <property type="nucleotide sequence ID" value="NZ_JAGSYH010000001.1"/>
</dbReference>
<comment type="cofactor">
    <cofactor evidence="1">
        <name>Ca(2+)</name>
        <dbReference type="ChEBI" id="CHEBI:29108"/>
    </cofactor>
</comment>
<dbReference type="Pfam" id="PF00082">
    <property type="entry name" value="Peptidase_S8"/>
    <property type="match status" value="1"/>
</dbReference>
<evidence type="ECO:0000256" key="3">
    <source>
        <dbReference type="ARBA" id="ARBA00022723"/>
    </source>
</evidence>
<dbReference type="PANTHER" id="PTHR14218:SF15">
    <property type="entry name" value="TRIPEPTIDYL-PEPTIDASE 1"/>
    <property type="match status" value="1"/>
</dbReference>
<dbReference type="InterPro" id="IPR036852">
    <property type="entry name" value="Peptidase_S8/S53_dom_sf"/>
</dbReference>
<evidence type="ECO:0000313" key="9">
    <source>
        <dbReference type="EMBL" id="MFC5865000.1"/>
    </source>
</evidence>
<evidence type="ECO:0000313" key="10">
    <source>
        <dbReference type="Proteomes" id="UP001596091"/>
    </source>
</evidence>
<dbReference type="SMART" id="SM00944">
    <property type="entry name" value="Pro-kuma_activ"/>
    <property type="match status" value="1"/>
</dbReference>
<dbReference type="InterPro" id="IPR030400">
    <property type="entry name" value="Sedolisin_dom"/>
</dbReference>
<keyword evidence="10" id="KW-1185">Reference proteome</keyword>
<evidence type="ECO:0000256" key="4">
    <source>
        <dbReference type="ARBA" id="ARBA00022801"/>
    </source>
</evidence>
<dbReference type="PANTHER" id="PTHR14218">
    <property type="entry name" value="PROTEASE S8 TRIPEPTIDYL PEPTIDASE I CLN2"/>
    <property type="match status" value="1"/>
</dbReference>
<proteinExistence type="predicted"/>
<dbReference type="EMBL" id="JBHSPH010000010">
    <property type="protein sequence ID" value="MFC5865000.1"/>
    <property type="molecule type" value="Genomic_DNA"/>
</dbReference>
<name>A0ABW1ENW7_9BACT</name>
<accession>A0ABW1ENW7</accession>
<dbReference type="Proteomes" id="UP001596091">
    <property type="component" value="Unassembled WGS sequence"/>
</dbReference>
<dbReference type="SUPFAM" id="SSF52743">
    <property type="entry name" value="Subtilisin-like"/>
    <property type="match status" value="1"/>
</dbReference>
<dbReference type="InterPro" id="IPR015366">
    <property type="entry name" value="S53_propep"/>
</dbReference>
<organism evidence="9 10">
    <name type="scientific">Acidicapsa dinghuensis</name>
    <dbReference type="NCBI Taxonomy" id="2218256"/>
    <lineage>
        <taxon>Bacteria</taxon>
        <taxon>Pseudomonadati</taxon>
        <taxon>Acidobacteriota</taxon>
        <taxon>Terriglobia</taxon>
        <taxon>Terriglobales</taxon>
        <taxon>Acidobacteriaceae</taxon>
        <taxon>Acidicapsa</taxon>
    </lineage>
</organism>
<dbReference type="CDD" id="cd11377">
    <property type="entry name" value="Pro-peptidase_S53"/>
    <property type="match status" value="1"/>
</dbReference>
<keyword evidence="7" id="KW-0865">Zymogen</keyword>
<comment type="caution">
    <text evidence="9">The sequence shown here is derived from an EMBL/GenBank/DDBJ whole genome shotgun (WGS) entry which is preliminary data.</text>
</comment>
<keyword evidence="3" id="KW-0479">Metal-binding</keyword>
<evidence type="ECO:0000256" key="5">
    <source>
        <dbReference type="ARBA" id="ARBA00022825"/>
    </source>
</evidence>
<feature type="domain" description="Peptidase S53" evidence="8">
    <location>
        <begin position="177"/>
        <end position="540"/>
    </location>
</feature>
<keyword evidence="4" id="KW-0378">Hydrolase</keyword>
<gene>
    <name evidence="9" type="ORF">ACFPT7_22015</name>
</gene>